<dbReference type="AlphaFoldDB" id="A0A655C2I1"/>
<dbReference type="Proteomes" id="UP000041314">
    <property type="component" value="Unassembled WGS sequence"/>
</dbReference>
<evidence type="ECO:0000313" key="2">
    <source>
        <dbReference type="EMBL" id="CNT91843.1"/>
    </source>
</evidence>
<name>A0A655C2I1_SALET</name>
<protein>
    <submittedName>
        <fullName evidence="2">Uncharacterized protein</fullName>
    </submittedName>
</protein>
<gene>
    <name evidence="2" type="ORF">ERS008198_01428</name>
</gene>
<keyword evidence="1" id="KW-0812">Transmembrane</keyword>
<reference evidence="2 3" key="1">
    <citation type="submission" date="2015-03" db="EMBL/GenBank/DDBJ databases">
        <authorList>
            <consortium name="Pathogen Informatics"/>
        </authorList>
    </citation>
    <scope>NUCLEOTIDE SEQUENCE [LARGE SCALE GENOMIC DNA]</scope>
    <source>
        <strain evidence="2 3">A1104</strain>
    </source>
</reference>
<dbReference type="EMBL" id="CQPA01000007">
    <property type="protein sequence ID" value="CNT91843.1"/>
    <property type="molecule type" value="Genomic_DNA"/>
</dbReference>
<feature type="transmembrane region" description="Helical" evidence="1">
    <location>
        <begin position="12"/>
        <end position="34"/>
    </location>
</feature>
<evidence type="ECO:0000256" key="1">
    <source>
        <dbReference type="SAM" id="Phobius"/>
    </source>
</evidence>
<keyword evidence="1" id="KW-0472">Membrane</keyword>
<accession>A0A655C2I1</accession>
<proteinExistence type="predicted"/>
<sequence>MPFGSTENFTGWLITFTGVPVLTCANNALMSGAFMRMQPELTRRPTLSGALVP</sequence>
<organism evidence="2 3">
    <name type="scientific">Salmonella enterica subsp. enterica serovar Bovismorbificans</name>
    <dbReference type="NCBI Taxonomy" id="58097"/>
    <lineage>
        <taxon>Bacteria</taxon>
        <taxon>Pseudomonadati</taxon>
        <taxon>Pseudomonadota</taxon>
        <taxon>Gammaproteobacteria</taxon>
        <taxon>Enterobacterales</taxon>
        <taxon>Enterobacteriaceae</taxon>
        <taxon>Salmonella</taxon>
    </lineage>
</organism>
<evidence type="ECO:0000313" key="3">
    <source>
        <dbReference type="Proteomes" id="UP000041314"/>
    </source>
</evidence>
<keyword evidence="1" id="KW-1133">Transmembrane helix</keyword>